<evidence type="ECO:0008006" key="3">
    <source>
        <dbReference type="Google" id="ProtNLM"/>
    </source>
</evidence>
<dbReference type="Pfam" id="PF06619">
    <property type="entry name" value="DUF1149"/>
    <property type="match status" value="1"/>
</dbReference>
<dbReference type="SUPFAM" id="SSF54611">
    <property type="entry name" value="SecB-like"/>
    <property type="match status" value="1"/>
</dbReference>
<dbReference type="STRING" id="160454.RV10_GL004704"/>
<evidence type="ECO:0000313" key="1">
    <source>
        <dbReference type="EMBL" id="EOH93250.1"/>
    </source>
</evidence>
<proteinExistence type="predicted"/>
<dbReference type="InterPro" id="IPR035958">
    <property type="entry name" value="SecB-like_sf"/>
</dbReference>
<accession>R2SCJ2</accession>
<reference evidence="1 2" key="1">
    <citation type="submission" date="2013-02" db="EMBL/GenBank/DDBJ databases">
        <title>The Genome Sequence of Enterococcus pallens BAA-351.</title>
        <authorList>
            <consortium name="The Broad Institute Genome Sequencing Platform"/>
            <consortium name="The Broad Institute Genome Sequencing Center for Infectious Disease"/>
            <person name="Earl A.M."/>
            <person name="Gilmore M.S."/>
            <person name="Lebreton F."/>
            <person name="Walker B."/>
            <person name="Young S.K."/>
            <person name="Zeng Q."/>
            <person name="Gargeya S."/>
            <person name="Fitzgerald M."/>
            <person name="Haas B."/>
            <person name="Abouelleil A."/>
            <person name="Alvarado L."/>
            <person name="Arachchi H.M."/>
            <person name="Berlin A.M."/>
            <person name="Chapman S.B."/>
            <person name="Dewar J."/>
            <person name="Goldberg J."/>
            <person name="Griggs A."/>
            <person name="Gujja S."/>
            <person name="Hansen M."/>
            <person name="Howarth C."/>
            <person name="Imamovic A."/>
            <person name="Larimer J."/>
            <person name="McCowan C."/>
            <person name="Murphy C."/>
            <person name="Neiman D."/>
            <person name="Pearson M."/>
            <person name="Priest M."/>
            <person name="Roberts A."/>
            <person name="Saif S."/>
            <person name="Shea T."/>
            <person name="Sisk P."/>
            <person name="Sykes S."/>
            <person name="Wortman J."/>
            <person name="Nusbaum C."/>
            <person name="Birren B."/>
        </authorList>
    </citation>
    <scope>NUCLEOTIDE SEQUENCE [LARGE SCALE GENOMIC DNA]</scope>
    <source>
        <strain evidence="1 2">ATCC BAA-351</strain>
    </source>
</reference>
<protein>
    <recommendedName>
        <fullName evidence="3">DUF1149 domain-containing protein</fullName>
    </recommendedName>
</protein>
<comment type="caution">
    <text evidence="1">The sequence shown here is derived from an EMBL/GenBank/DDBJ whole genome shotgun (WGS) entry which is preliminary data.</text>
</comment>
<dbReference type="EMBL" id="AJAQ01000018">
    <property type="protein sequence ID" value="EOH93250.1"/>
    <property type="molecule type" value="Genomic_DNA"/>
</dbReference>
<dbReference type="OrthoDB" id="2226139at2"/>
<dbReference type="eggNOG" id="COG4835">
    <property type="taxonomic scope" value="Bacteria"/>
</dbReference>
<dbReference type="PATRIC" id="fig|1158607.3.peg.2884"/>
<dbReference type="AlphaFoldDB" id="R2SCJ2"/>
<dbReference type="Proteomes" id="UP000013782">
    <property type="component" value="Unassembled WGS sequence"/>
</dbReference>
<gene>
    <name evidence="1" type="ORF">UAU_02893</name>
</gene>
<dbReference type="RefSeq" id="WP_010757875.1">
    <property type="nucleotide sequence ID" value="NZ_ASWD01000001.1"/>
</dbReference>
<name>R2SCJ2_9ENTE</name>
<dbReference type="Gene3D" id="3.10.420.10">
    <property type="entry name" value="SecB-like"/>
    <property type="match status" value="1"/>
</dbReference>
<organism evidence="1 2">
    <name type="scientific">Enterococcus pallens ATCC BAA-351</name>
    <dbReference type="NCBI Taxonomy" id="1158607"/>
    <lineage>
        <taxon>Bacteria</taxon>
        <taxon>Bacillati</taxon>
        <taxon>Bacillota</taxon>
        <taxon>Bacilli</taxon>
        <taxon>Lactobacillales</taxon>
        <taxon>Enterococcaceae</taxon>
        <taxon>Enterococcus</taxon>
    </lineage>
</organism>
<keyword evidence="2" id="KW-1185">Reference proteome</keyword>
<dbReference type="InterPro" id="IPR009530">
    <property type="entry name" value="DUF1149"/>
</dbReference>
<sequence>MDVHRRQPVVEAFHYDRVQEEAKEQLLNLSVLPLETEHPESLERQTSTIGTRLDFSLTVNKFRVSGVITQIIHIKQKRVEAQEDLTEAELAELATPLLALVQRLTYEVSEISLNEPGTSLDFTQISKPHVTTDTLTI</sequence>
<evidence type="ECO:0000313" key="2">
    <source>
        <dbReference type="Proteomes" id="UP000013782"/>
    </source>
</evidence>
<dbReference type="PIRSF" id="PIRSF031568">
    <property type="entry name" value="UCP031568"/>
    <property type="match status" value="1"/>
</dbReference>
<dbReference type="HOGENOM" id="CLU_141069_0_0_9"/>